<dbReference type="InterPro" id="IPR032710">
    <property type="entry name" value="NTF2-like_dom_sf"/>
</dbReference>
<evidence type="ECO:0000313" key="2">
    <source>
        <dbReference type="EMBL" id="MFF3229073.1"/>
    </source>
</evidence>
<proteinExistence type="predicted"/>
<gene>
    <name evidence="2" type="ORF">ACFYV7_40225</name>
</gene>
<keyword evidence="3" id="KW-1185">Reference proteome</keyword>
<dbReference type="InterPro" id="IPR037401">
    <property type="entry name" value="SnoaL-like"/>
</dbReference>
<dbReference type="SUPFAM" id="SSF54427">
    <property type="entry name" value="NTF2-like"/>
    <property type="match status" value="1"/>
</dbReference>
<accession>A0ABW6R6B9</accession>
<sequence>MTDGPTTTDATSTPTAGAASDFVVRFEAFWAGPDPDALGGLLHPNAHLKQPLRPEMHSSAAYAEELTRLLRLCPDLAGHLLWWAEVHDGVVIEHTLSGTIAGKRFDLQVLDRITLRDGKVVERIAYFDPSPLILTIATRPTVWLPYLRMQLGRRSAG</sequence>
<feature type="domain" description="SnoaL-like" evidence="1">
    <location>
        <begin position="24"/>
        <end position="122"/>
    </location>
</feature>
<name>A0ABW6R6B9_9NOCA</name>
<organism evidence="2 3">
    <name type="scientific">Nocardia suismassiliense</name>
    <dbReference type="NCBI Taxonomy" id="2077092"/>
    <lineage>
        <taxon>Bacteria</taxon>
        <taxon>Bacillati</taxon>
        <taxon>Actinomycetota</taxon>
        <taxon>Actinomycetes</taxon>
        <taxon>Mycobacteriales</taxon>
        <taxon>Nocardiaceae</taxon>
        <taxon>Nocardia</taxon>
    </lineage>
</organism>
<dbReference type="Pfam" id="PF12680">
    <property type="entry name" value="SnoaL_2"/>
    <property type="match status" value="1"/>
</dbReference>
<protein>
    <submittedName>
        <fullName evidence="2">Nuclear transport factor 2 family protein</fullName>
    </submittedName>
</protein>
<comment type="caution">
    <text evidence="2">The sequence shown here is derived from an EMBL/GenBank/DDBJ whole genome shotgun (WGS) entry which is preliminary data.</text>
</comment>
<reference evidence="2 3" key="1">
    <citation type="submission" date="2024-10" db="EMBL/GenBank/DDBJ databases">
        <title>The Natural Products Discovery Center: Release of the First 8490 Sequenced Strains for Exploring Actinobacteria Biosynthetic Diversity.</title>
        <authorList>
            <person name="Kalkreuter E."/>
            <person name="Kautsar S.A."/>
            <person name="Yang D."/>
            <person name="Bader C.D."/>
            <person name="Teijaro C.N."/>
            <person name="Fluegel L."/>
            <person name="Davis C.M."/>
            <person name="Simpson J.R."/>
            <person name="Lauterbach L."/>
            <person name="Steele A.D."/>
            <person name="Gui C."/>
            <person name="Meng S."/>
            <person name="Li G."/>
            <person name="Viehrig K."/>
            <person name="Ye F."/>
            <person name="Su P."/>
            <person name="Kiefer A.F."/>
            <person name="Nichols A."/>
            <person name="Cepeda A.J."/>
            <person name="Yan W."/>
            <person name="Fan B."/>
            <person name="Jiang Y."/>
            <person name="Adhikari A."/>
            <person name="Zheng C.-J."/>
            <person name="Schuster L."/>
            <person name="Cowan T.M."/>
            <person name="Smanski M.J."/>
            <person name="Chevrette M.G."/>
            <person name="De Carvalho L.P.S."/>
            <person name="Shen B."/>
        </authorList>
    </citation>
    <scope>NUCLEOTIDE SEQUENCE [LARGE SCALE GENOMIC DNA]</scope>
    <source>
        <strain evidence="2 3">NPDC003040</strain>
    </source>
</reference>
<evidence type="ECO:0000259" key="1">
    <source>
        <dbReference type="Pfam" id="PF12680"/>
    </source>
</evidence>
<evidence type="ECO:0000313" key="3">
    <source>
        <dbReference type="Proteomes" id="UP001601948"/>
    </source>
</evidence>
<dbReference type="RefSeq" id="WP_387726488.1">
    <property type="nucleotide sequence ID" value="NZ_JBIAPI010000018.1"/>
</dbReference>
<dbReference type="Proteomes" id="UP001601948">
    <property type="component" value="Unassembled WGS sequence"/>
</dbReference>
<dbReference type="Gene3D" id="3.10.450.50">
    <property type="match status" value="1"/>
</dbReference>
<dbReference type="EMBL" id="JBIAPI010000018">
    <property type="protein sequence ID" value="MFF3229073.1"/>
    <property type="molecule type" value="Genomic_DNA"/>
</dbReference>